<evidence type="ECO:0000259" key="20">
    <source>
        <dbReference type="PROSITE" id="PS50089"/>
    </source>
</evidence>
<keyword evidence="15 19" id="KW-1133">Transmembrane helix</keyword>
<dbReference type="PANTHER" id="PTHR23350">
    <property type="entry name" value="PEROXISOME ASSEMBLY PROTEIN 10"/>
    <property type="match status" value="1"/>
</dbReference>
<dbReference type="EC" id="2.3.2.27" evidence="5"/>
<dbReference type="PANTHER" id="PTHR23350:SF0">
    <property type="entry name" value="PEROXISOME BIOGENESIS FACTOR 10"/>
    <property type="match status" value="1"/>
</dbReference>
<evidence type="ECO:0000256" key="7">
    <source>
        <dbReference type="ARBA" id="ARBA00022593"/>
    </source>
</evidence>
<dbReference type="PROSITE" id="PS50089">
    <property type="entry name" value="ZF_RING_2"/>
    <property type="match status" value="1"/>
</dbReference>
<keyword evidence="9 19" id="KW-0812">Transmembrane</keyword>
<evidence type="ECO:0000256" key="3">
    <source>
        <dbReference type="ARBA" id="ARBA00004906"/>
    </source>
</evidence>
<evidence type="ECO:0000256" key="8">
    <source>
        <dbReference type="ARBA" id="ARBA00022679"/>
    </source>
</evidence>
<evidence type="ECO:0000256" key="19">
    <source>
        <dbReference type="SAM" id="Phobius"/>
    </source>
</evidence>
<dbReference type="Pfam" id="PF04757">
    <property type="entry name" value="Pex2_Pex12"/>
    <property type="match status" value="1"/>
</dbReference>
<evidence type="ECO:0000256" key="2">
    <source>
        <dbReference type="ARBA" id="ARBA00004585"/>
    </source>
</evidence>
<protein>
    <recommendedName>
        <fullName evidence="5">RING-type E3 ubiquitin transferase</fullName>
        <ecNumber evidence="5">2.3.2.27</ecNumber>
    </recommendedName>
</protein>
<evidence type="ECO:0000256" key="9">
    <source>
        <dbReference type="ARBA" id="ARBA00022692"/>
    </source>
</evidence>
<keyword evidence="21" id="KW-1185">Reference proteome</keyword>
<feature type="transmembrane region" description="Helical" evidence="19">
    <location>
        <begin position="189"/>
        <end position="214"/>
    </location>
</feature>
<dbReference type="Proteomes" id="UP000887569">
    <property type="component" value="Unplaced"/>
</dbReference>
<feature type="transmembrane region" description="Helical" evidence="19">
    <location>
        <begin position="152"/>
        <end position="168"/>
    </location>
</feature>
<evidence type="ECO:0000256" key="18">
    <source>
        <dbReference type="PROSITE-ProRule" id="PRU00175"/>
    </source>
</evidence>
<evidence type="ECO:0000256" key="14">
    <source>
        <dbReference type="ARBA" id="ARBA00022927"/>
    </source>
</evidence>
<keyword evidence="17" id="KW-0576">Peroxisome</keyword>
<keyword evidence="11 18" id="KW-0863">Zinc-finger</keyword>
<keyword evidence="16 19" id="KW-0472">Membrane</keyword>
<proteinExistence type="inferred from homology"/>
<dbReference type="AlphaFoldDB" id="A0A915APS9"/>
<evidence type="ECO:0000256" key="1">
    <source>
        <dbReference type="ARBA" id="ARBA00000900"/>
    </source>
</evidence>
<comment type="similarity">
    <text evidence="4">Belongs to the pex2/pex10/pex12 family.</text>
</comment>
<keyword evidence="12" id="KW-0833">Ubl conjugation pathway</keyword>
<keyword evidence="6" id="KW-0813">Transport</keyword>
<evidence type="ECO:0000313" key="21">
    <source>
        <dbReference type="Proteomes" id="UP000887569"/>
    </source>
</evidence>
<evidence type="ECO:0000256" key="5">
    <source>
        <dbReference type="ARBA" id="ARBA00012483"/>
    </source>
</evidence>
<dbReference type="InterPro" id="IPR013083">
    <property type="entry name" value="Znf_RING/FYVE/PHD"/>
</dbReference>
<dbReference type="InterPro" id="IPR025654">
    <property type="entry name" value="PEX2/10"/>
</dbReference>
<dbReference type="InterPro" id="IPR006845">
    <property type="entry name" value="Pex_N"/>
</dbReference>
<dbReference type="GO" id="GO:0005778">
    <property type="term" value="C:peroxisomal membrane"/>
    <property type="evidence" value="ECO:0007669"/>
    <property type="project" value="UniProtKB-SubCell"/>
</dbReference>
<dbReference type="Gene3D" id="3.30.40.10">
    <property type="entry name" value="Zinc/RING finger domain, C3HC4 (zinc finger)"/>
    <property type="match status" value="1"/>
</dbReference>
<dbReference type="InterPro" id="IPR017907">
    <property type="entry name" value="Znf_RING_CS"/>
</dbReference>
<feature type="domain" description="RING-type" evidence="20">
    <location>
        <begin position="259"/>
        <end position="303"/>
    </location>
</feature>
<comment type="catalytic activity">
    <reaction evidence="1">
        <text>S-ubiquitinyl-[E2 ubiquitin-conjugating enzyme]-L-cysteine + [acceptor protein]-L-lysine = [E2 ubiquitin-conjugating enzyme]-L-cysteine + N(6)-ubiquitinyl-[acceptor protein]-L-lysine.</text>
        <dbReference type="EC" id="2.3.2.27"/>
    </reaction>
</comment>
<evidence type="ECO:0000313" key="22">
    <source>
        <dbReference type="WBParaSite" id="PgR010_g175_t02"/>
    </source>
</evidence>
<evidence type="ECO:0000256" key="17">
    <source>
        <dbReference type="ARBA" id="ARBA00023140"/>
    </source>
</evidence>
<dbReference type="InterPro" id="IPR001841">
    <property type="entry name" value="Znf_RING"/>
</dbReference>
<reference evidence="22" key="1">
    <citation type="submission" date="2022-11" db="UniProtKB">
        <authorList>
            <consortium name="WormBaseParasite"/>
        </authorList>
    </citation>
    <scope>IDENTIFICATION</scope>
</reference>
<dbReference type="PROSITE" id="PS00518">
    <property type="entry name" value="ZF_RING_1"/>
    <property type="match status" value="1"/>
</dbReference>
<dbReference type="GO" id="GO:0061630">
    <property type="term" value="F:ubiquitin protein ligase activity"/>
    <property type="evidence" value="ECO:0007669"/>
    <property type="project" value="UniProtKB-EC"/>
</dbReference>
<dbReference type="SUPFAM" id="SSF57850">
    <property type="entry name" value="RING/U-box"/>
    <property type="match status" value="1"/>
</dbReference>
<keyword evidence="13" id="KW-0862">Zinc</keyword>
<evidence type="ECO:0000256" key="10">
    <source>
        <dbReference type="ARBA" id="ARBA00022723"/>
    </source>
</evidence>
<evidence type="ECO:0000256" key="11">
    <source>
        <dbReference type="ARBA" id="ARBA00022771"/>
    </source>
</evidence>
<sequence length="317" mass="37252">YEAEISELLHAERRDEEHLKYLESEFSKAIKDLVGVDFWIRYYKYIPILAKFAYYASTTLSGLQTLGEEYLSLLQISDVGNRSIPSLWRRLYFIILHIFLPFLIDESLPHLRRYIIHSDTHSFLGVRLIRNRKARRTFVQIIDWLRLKGIPSLSRLHLAVFYLLGKYYSISKRASGITYITFRAQSNLVAFWIFRFLGYLTFLQAFIAISTWFYENFSISIRSVKSDKSTSESHSDFHEDSEDSNTEDRLVEVNPRFHCPICSTTRYPSCIPCGHLFCWRCIIQHAHNCVNIDETTPCCPQCRAKFEANRVIPIFNL</sequence>
<evidence type="ECO:0000256" key="13">
    <source>
        <dbReference type="ARBA" id="ARBA00022833"/>
    </source>
</evidence>
<evidence type="ECO:0000256" key="4">
    <source>
        <dbReference type="ARBA" id="ARBA00008704"/>
    </source>
</evidence>
<dbReference type="GO" id="GO:0016558">
    <property type="term" value="P:protein import into peroxisome matrix"/>
    <property type="evidence" value="ECO:0007669"/>
    <property type="project" value="InterPro"/>
</dbReference>
<comment type="subcellular location">
    <subcellularLocation>
        <location evidence="2">Peroxisome membrane</location>
        <topology evidence="2">Multi-pass membrane protein</topology>
    </subcellularLocation>
</comment>
<organism evidence="21 22">
    <name type="scientific">Parascaris univalens</name>
    <name type="common">Nematode worm</name>
    <dbReference type="NCBI Taxonomy" id="6257"/>
    <lineage>
        <taxon>Eukaryota</taxon>
        <taxon>Metazoa</taxon>
        <taxon>Ecdysozoa</taxon>
        <taxon>Nematoda</taxon>
        <taxon>Chromadorea</taxon>
        <taxon>Rhabditida</taxon>
        <taxon>Spirurina</taxon>
        <taxon>Ascaridomorpha</taxon>
        <taxon>Ascaridoidea</taxon>
        <taxon>Ascarididae</taxon>
        <taxon>Parascaris</taxon>
    </lineage>
</organism>
<name>A0A915APS9_PARUN</name>
<keyword evidence="7" id="KW-0962">Peroxisome biogenesis</keyword>
<keyword evidence="14" id="KW-0653">Protein transport</keyword>
<evidence type="ECO:0000256" key="15">
    <source>
        <dbReference type="ARBA" id="ARBA00022989"/>
    </source>
</evidence>
<evidence type="ECO:0000256" key="12">
    <source>
        <dbReference type="ARBA" id="ARBA00022786"/>
    </source>
</evidence>
<dbReference type="GO" id="GO:0008270">
    <property type="term" value="F:zinc ion binding"/>
    <property type="evidence" value="ECO:0007669"/>
    <property type="project" value="UniProtKB-KW"/>
</dbReference>
<dbReference type="WBParaSite" id="PgR010_g175_t02">
    <property type="protein sequence ID" value="PgR010_g175_t02"/>
    <property type="gene ID" value="PgR010_g175"/>
</dbReference>
<evidence type="ECO:0000256" key="16">
    <source>
        <dbReference type="ARBA" id="ARBA00023136"/>
    </source>
</evidence>
<keyword evidence="10" id="KW-0479">Metal-binding</keyword>
<dbReference type="SMART" id="SM00184">
    <property type="entry name" value="RING"/>
    <property type="match status" value="1"/>
</dbReference>
<accession>A0A915APS9</accession>
<evidence type="ECO:0000256" key="6">
    <source>
        <dbReference type="ARBA" id="ARBA00022448"/>
    </source>
</evidence>
<comment type="pathway">
    <text evidence="3">Protein modification; protein ubiquitination.</text>
</comment>
<keyword evidence="8" id="KW-0808">Transferase</keyword>